<keyword evidence="3" id="KW-1185">Reference proteome</keyword>
<dbReference type="SUPFAM" id="SSF81383">
    <property type="entry name" value="F-box domain"/>
    <property type="match status" value="1"/>
</dbReference>
<reference evidence="2" key="1">
    <citation type="journal article" date="2017" name="Nature">
        <title>The sunflower genome provides insights into oil metabolism, flowering and Asterid evolution.</title>
        <authorList>
            <person name="Badouin H."/>
            <person name="Gouzy J."/>
            <person name="Grassa C.J."/>
            <person name="Murat F."/>
            <person name="Staton S.E."/>
            <person name="Cottret L."/>
            <person name="Lelandais-Briere C."/>
            <person name="Owens G.L."/>
            <person name="Carrere S."/>
            <person name="Mayjonade B."/>
            <person name="Legrand L."/>
            <person name="Gill N."/>
            <person name="Kane N.C."/>
            <person name="Bowers J.E."/>
            <person name="Hubner S."/>
            <person name="Bellec A."/>
            <person name="Berard A."/>
            <person name="Berges H."/>
            <person name="Blanchet N."/>
            <person name="Boniface M.C."/>
            <person name="Brunel D."/>
            <person name="Catrice O."/>
            <person name="Chaidir N."/>
            <person name="Claudel C."/>
            <person name="Donnadieu C."/>
            <person name="Faraut T."/>
            <person name="Fievet G."/>
            <person name="Helmstetter N."/>
            <person name="King M."/>
            <person name="Knapp S.J."/>
            <person name="Lai Z."/>
            <person name="Le Paslier M.C."/>
            <person name="Lippi Y."/>
            <person name="Lorenzon L."/>
            <person name="Mandel J.R."/>
            <person name="Marage G."/>
            <person name="Marchand G."/>
            <person name="Marquand E."/>
            <person name="Bret-Mestries E."/>
            <person name="Morien E."/>
            <person name="Nambeesan S."/>
            <person name="Nguyen T."/>
            <person name="Pegot-Espagnet P."/>
            <person name="Pouilly N."/>
            <person name="Raftis F."/>
            <person name="Sallet E."/>
            <person name="Schiex T."/>
            <person name="Thomas J."/>
            <person name="Vandecasteele C."/>
            <person name="Vares D."/>
            <person name="Vear F."/>
            <person name="Vautrin S."/>
            <person name="Crespi M."/>
            <person name="Mangin B."/>
            <person name="Burke J.M."/>
            <person name="Salse J."/>
            <person name="Munos S."/>
            <person name="Vincourt P."/>
            <person name="Rieseberg L.H."/>
            <person name="Langlade N.B."/>
        </authorList>
    </citation>
    <scope>NUCLEOTIDE SEQUENCE</scope>
    <source>
        <tissue evidence="2">Leaves</tissue>
    </source>
</reference>
<protein>
    <submittedName>
        <fullName evidence="2">F-box-like domain superfamily protein</fullName>
    </submittedName>
</protein>
<evidence type="ECO:0000313" key="2">
    <source>
        <dbReference type="EMBL" id="KAF5765595.1"/>
    </source>
</evidence>
<accession>A0A9K3H333</accession>
<name>A0A9K3H333_HELAN</name>
<dbReference type="PANTHER" id="PTHR33736">
    <property type="entry name" value="F-BOX PROTEIN-RELATED"/>
    <property type="match status" value="1"/>
</dbReference>
<keyword evidence="1" id="KW-0812">Transmembrane</keyword>
<gene>
    <name evidence="2" type="ORF">HanXRQr2_Chr15g0705601</name>
</gene>
<keyword evidence="1" id="KW-0472">Membrane</keyword>
<evidence type="ECO:0000313" key="3">
    <source>
        <dbReference type="Proteomes" id="UP000215914"/>
    </source>
</evidence>
<reference evidence="2" key="2">
    <citation type="submission" date="2020-06" db="EMBL/GenBank/DDBJ databases">
        <title>Helianthus annuus Genome sequencing and assembly Release 2.</title>
        <authorList>
            <person name="Gouzy J."/>
            <person name="Langlade N."/>
            <person name="Munos S."/>
        </authorList>
    </citation>
    <scope>NUCLEOTIDE SEQUENCE</scope>
    <source>
        <tissue evidence="2">Leaves</tissue>
    </source>
</reference>
<dbReference type="InterPro" id="IPR036047">
    <property type="entry name" value="F-box-like_dom_sf"/>
</dbReference>
<dbReference type="InterPro" id="IPR045283">
    <property type="entry name" value="AT3G44326-like"/>
</dbReference>
<dbReference type="EMBL" id="MNCJ02000330">
    <property type="protein sequence ID" value="KAF5765595.1"/>
    <property type="molecule type" value="Genomic_DNA"/>
</dbReference>
<proteinExistence type="predicted"/>
<feature type="transmembrane region" description="Helical" evidence="1">
    <location>
        <begin position="373"/>
        <end position="394"/>
    </location>
</feature>
<dbReference type="AlphaFoldDB" id="A0A9K3H333"/>
<evidence type="ECO:0000256" key="1">
    <source>
        <dbReference type="SAM" id="Phobius"/>
    </source>
</evidence>
<sequence length="399" mass="44950">MATTLTDLHPPITMATTLTDLHPDIIHTHILPRLDGPSLSATATASSSLKSLCSDDTLWFPISQSTFPSTTHPHVNSVISTFPSGHRSFFLDSFPTITTDLTHRNPRRSWSHTKYDHPSCNLHPSSHSSPSQLISTVDICYQNDVIFSKPMFTDITSHFLSSGFLTELSEDNPTRTRLDPTRIQNDPTRIRPGAGTGSDPFRIARPIDLTVDEIAGADAATLRHLKESVKLNWIIIDPTRKRACNLSSIKAVSARQDWVTNESIIRYATVLPGCDPDEIVRCRIQVVLGVGEKGVGLYVKEVVMKVQDMDGVCVNGVEFLKIVEGVMMEVNGVRRKVGDDEERLRCCRVFKELKREKKEWEKMKEEKKEMVIWLNYVAIFVSFCFCVYFLLLLLKNCKT</sequence>
<keyword evidence="1" id="KW-1133">Transmembrane helix</keyword>
<dbReference type="OrthoDB" id="671172at2759"/>
<dbReference type="Gramene" id="mRNA:HanXRQr2_Chr15g0705601">
    <property type="protein sequence ID" value="CDS:HanXRQr2_Chr15g0705601.1"/>
    <property type="gene ID" value="HanXRQr2_Chr15g0705601"/>
</dbReference>
<dbReference type="Proteomes" id="UP000215914">
    <property type="component" value="Unassembled WGS sequence"/>
</dbReference>
<organism evidence="2 3">
    <name type="scientific">Helianthus annuus</name>
    <name type="common">Common sunflower</name>
    <dbReference type="NCBI Taxonomy" id="4232"/>
    <lineage>
        <taxon>Eukaryota</taxon>
        <taxon>Viridiplantae</taxon>
        <taxon>Streptophyta</taxon>
        <taxon>Embryophyta</taxon>
        <taxon>Tracheophyta</taxon>
        <taxon>Spermatophyta</taxon>
        <taxon>Magnoliopsida</taxon>
        <taxon>eudicotyledons</taxon>
        <taxon>Gunneridae</taxon>
        <taxon>Pentapetalae</taxon>
        <taxon>asterids</taxon>
        <taxon>campanulids</taxon>
        <taxon>Asterales</taxon>
        <taxon>Asteraceae</taxon>
        <taxon>Asteroideae</taxon>
        <taxon>Heliantheae alliance</taxon>
        <taxon>Heliantheae</taxon>
        <taxon>Helianthus</taxon>
    </lineage>
</organism>
<comment type="caution">
    <text evidence="2">The sequence shown here is derived from an EMBL/GenBank/DDBJ whole genome shotgun (WGS) entry which is preliminary data.</text>
</comment>
<dbReference type="PANTHER" id="PTHR33736:SF34">
    <property type="entry name" value="F-BOX-LIKE DOMAIN SUPERFAMILY PROTEIN"/>
    <property type="match status" value="1"/>
</dbReference>